<evidence type="ECO:0000256" key="1">
    <source>
        <dbReference type="SAM" id="Phobius"/>
    </source>
</evidence>
<dbReference type="EMBL" id="GG662845">
    <property type="protein sequence ID" value="EWS76400.1"/>
    <property type="molecule type" value="Genomic_DNA"/>
</dbReference>
<protein>
    <submittedName>
        <fullName evidence="2">Transmembrane protein, putative</fullName>
    </submittedName>
</protein>
<dbReference type="KEGG" id="tet:TTHERM_000024439"/>
<keyword evidence="1" id="KW-0472">Membrane</keyword>
<accession>W7XAJ2</accession>
<evidence type="ECO:0000313" key="3">
    <source>
        <dbReference type="Proteomes" id="UP000009168"/>
    </source>
</evidence>
<sequence length="192" mass="23741">MIQNQQSKLVFSFLIIQLLGYNNYKLFFIICQQNITYFQNQQALISLLIKINNQICSFRKSQSLKNYYQTFQKQFISQLYLFINILIVKIKSFYKNAYFIYRTKRGIQLEDIQAMRSKQIVENRLRKLTIIAYSKLIKQQFYIYYFFYQISIYLYLFQKSKLFIYLFNKLKQSSKQQNLYVKRDRNNFYKFY</sequence>
<dbReference type="AlphaFoldDB" id="W7XAJ2"/>
<dbReference type="InParanoid" id="W7XAJ2"/>
<keyword evidence="1" id="KW-1133">Transmembrane helix</keyword>
<reference evidence="3" key="1">
    <citation type="journal article" date="2006" name="PLoS Biol.">
        <title>Macronuclear genome sequence of the ciliate Tetrahymena thermophila, a model eukaryote.</title>
        <authorList>
            <person name="Eisen J.A."/>
            <person name="Coyne R.S."/>
            <person name="Wu M."/>
            <person name="Wu D."/>
            <person name="Thiagarajan M."/>
            <person name="Wortman J.R."/>
            <person name="Badger J.H."/>
            <person name="Ren Q."/>
            <person name="Amedeo P."/>
            <person name="Jones K.M."/>
            <person name="Tallon L.J."/>
            <person name="Delcher A.L."/>
            <person name="Salzberg S.L."/>
            <person name="Silva J.C."/>
            <person name="Haas B.J."/>
            <person name="Majoros W.H."/>
            <person name="Farzad M."/>
            <person name="Carlton J.M."/>
            <person name="Smith R.K. Jr."/>
            <person name="Garg J."/>
            <person name="Pearlman R.E."/>
            <person name="Karrer K.M."/>
            <person name="Sun L."/>
            <person name="Manning G."/>
            <person name="Elde N.C."/>
            <person name="Turkewitz A.P."/>
            <person name="Asai D.J."/>
            <person name="Wilkes D.E."/>
            <person name="Wang Y."/>
            <person name="Cai H."/>
            <person name="Collins K."/>
            <person name="Stewart B.A."/>
            <person name="Lee S.R."/>
            <person name="Wilamowska K."/>
            <person name="Weinberg Z."/>
            <person name="Ruzzo W.L."/>
            <person name="Wloga D."/>
            <person name="Gaertig J."/>
            <person name="Frankel J."/>
            <person name="Tsao C.-C."/>
            <person name="Gorovsky M.A."/>
            <person name="Keeling P.J."/>
            <person name="Waller R.F."/>
            <person name="Patron N.J."/>
            <person name="Cherry J.M."/>
            <person name="Stover N.A."/>
            <person name="Krieger C.J."/>
            <person name="del Toro C."/>
            <person name="Ryder H.F."/>
            <person name="Williamson S.C."/>
            <person name="Barbeau R.A."/>
            <person name="Hamilton E.P."/>
            <person name="Orias E."/>
        </authorList>
    </citation>
    <scope>NUCLEOTIDE SEQUENCE [LARGE SCALE GENOMIC DNA]</scope>
    <source>
        <strain evidence="3">SB210</strain>
    </source>
</reference>
<evidence type="ECO:0000313" key="2">
    <source>
        <dbReference type="EMBL" id="EWS76400.1"/>
    </source>
</evidence>
<dbReference type="RefSeq" id="XP_012651184.1">
    <property type="nucleotide sequence ID" value="XM_012795730.1"/>
</dbReference>
<name>W7XAJ2_TETTS</name>
<organism evidence="2 3">
    <name type="scientific">Tetrahymena thermophila (strain SB210)</name>
    <dbReference type="NCBI Taxonomy" id="312017"/>
    <lineage>
        <taxon>Eukaryota</taxon>
        <taxon>Sar</taxon>
        <taxon>Alveolata</taxon>
        <taxon>Ciliophora</taxon>
        <taxon>Intramacronucleata</taxon>
        <taxon>Oligohymenophorea</taxon>
        <taxon>Hymenostomatida</taxon>
        <taxon>Tetrahymenina</taxon>
        <taxon>Tetrahymenidae</taxon>
        <taxon>Tetrahymena</taxon>
    </lineage>
</organism>
<feature type="transmembrane region" description="Helical" evidence="1">
    <location>
        <begin position="141"/>
        <end position="157"/>
    </location>
</feature>
<keyword evidence="1 2" id="KW-0812">Transmembrane</keyword>
<dbReference type="GeneID" id="24436865"/>
<keyword evidence="3" id="KW-1185">Reference proteome</keyword>
<proteinExistence type="predicted"/>
<gene>
    <name evidence="2" type="ORF">TTHERM_000024439</name>
</gene>
<dbReference type="Proteomes" id="UP000009168">
    <property type="component" value="Unassembled WGS sequence"/>
</dbReference>